<sequence length="553" mass="58533">MPITDRSWPTGFPTTLDYPEVAVGSILAGAAHRFRDRVAFGHGTRHLTFSELDRAAHRFANALAAHGAGHGDVVAVAMPNCLAYPVAYFGTLLAGATFSPVNPLLPADDLAAQLADCGAVAAIASARAADAIAARLDRTRVELVVMSDPDGTPLPGHFEFAAFHAEAPDTAPGAEFDPHTTLAHLAYTGGTTGRSKGVCLPHRNVVVNALQFACCQTGSLPSKDERGDVVLDQVGSAEEWPVRLGTGTAINLTPWFHAMGTIGALNIPLLTGTTVVLHDRLDPGGYLAACERLRVTSIGGAPALFAALIADPSWPSRDLSSVRAITSGAAPLAHDVISTLARRCPDAVIAEGYGLTEVTMGAVSGPVFRSGLRKVGSVGVPLFDTEVKIADEHGDPVPAGERGEVCVRGPQVMTGYLNRPQETANALRDGWLHTGDVGVLDTDGMLSIVDRIKDMLIYKGYNVYPRELEELLIGRPEVRGAAVIGRPSAEFGELAVAFVVRAPGHDEITEAGLMAEVNEKLVPYKRLRELRFVDQIPVSAAGKILKRTLRDQL</sequence>
<dbReference type="Proteomes" id="UP001501116">
    <property type="component" value="Unassembled WGS sequence"/>
</dbReference>
<dbReference type="PANTHER" id="PTHR24096">
    <property type="entry name" value="LONG-CHAIN-FATTY-ACID--COA LIGASE"/>
    <property type="match status" value="1"/>
</dbReference>
<dbReference type="EMBL" id="BAAANN010000047">
    <property type="protein sequence ID" value="GAA1987996.1"/>
    <property type="molecule type" value="Genomic_DNA"/>
</dbReference>
<dbReference type="InterPro" id="IPR000873">
    <property type="entry name" value="AMP-dep_synth/lig_dom"/>
</dbReference>
<evidence type="ECO:0000259" key="4">
    <source>
        <dbReference type="Pfam" id="PF13193"/>
    </source>
</evidence>
<keyword evidence="2" id="KW-0436">Ligase</keyword>
<dbReference type="PROSITE" id="PS00455">
    <property type="entry name" value="AMP_BINDING"/>
    <property type="match status" value="1"/>
</dbReference>
<evidence type="ECO:0000313" key="6">
    <source>
        <dbReference type="Proteomes" id="UP001501116"/>
    </source>
</evidence>
<dbReference type="SUPFAM" id="SSF56801">
    <property type="entry name" value="Acetyl-CoA synthetase-like"/>
    <property type="match status" value="1"/>
</dbReference>
<comment type="caution">
    <text evidence="5">The sequence shown here is derived from an EMBL/GenBank/DDBJ whole genome shotgun (WGS) entry which is preliminary data.</text>
</comment>
<evidence type="ECO:0000259" key="3">
    <source>
        <dbReference type="Pfam" id="PF00501"/>
    </source>
</evidence>
<dbReference type="InterPro" id="IPR025110">
    <property type="entry name" value="AMP-bd_C"/>
</dbReference>
<dbReference type="RefSeq" id="WP_344430356.1">
    <property type="nucleotide sequence ID" value="NZ_BAAANN010000047.1"/>
</dbReference>
<dbReference type="Pfam" id="PF13193">
    <property type="entry name" value="AMP-binding_C"/>
    <property type="match status" value="1"/>
</dbReference>
<comment type="similarity">
    <text evidence="1">Belongs to the ATP-dependent AMP-binding enzyme family.</text>
</comment>
<dbReference type="InterPro" id="IPR042099">
    <property type="entry name" value="ANL_N_sf"/>
</dbReference>
<protein>
    <submittedName>
        <fullName evidence="5">AMP-binding protein</fullName>
    </submittedName>
</protein>
<proteinExistence type="inferred from homology"/>
<evidence type="ECO:0000256" key="1">
    <source>
        <dbReference type="ARBA" id="ARBA00006432"/>
    </source>
</evidence>
<gene>
    <name evidence="5" type="ORF">GCM10009754_77620</name>
</gene>
<name>A0ABN2SK15_9PSEU</name>
<accession>A0ABN2SK15</accession>
<keyword evidence="6" id="KW-1185">Reference proteome</keyword>
<evidence type="ECO:0000256" key="2">
    <source>
        <dbReference type="ARBA" id="ARBA00022598"/>
    </source>
</evidence>
<dbReference type="InterPro" id="IPR045851">
    <property type="entry name" value="AMP-bd_C_sf"/>
</dbReference>
<feature type="domain" description="AMP-dependent synthetase/ligase" evidence="3">
    <location>
        <begin position="30"/>
        <end position="417"/>
    </location>
</feature>
<dbReference type="PANTHER" id="PTHR24096:SF149">
    <property type="entry name" value="AMP-BINDING DOMAIN-CONTAINING PROTEIN-RELATED"/>
    <property type="match status" value="1"/>
</dbReference>
<dbReference type="Gene3D" id="3.30.300.30">
    <property type="match status" value="1"/>
</dbReference>
<dbReference type="InterPro" id="IPR020845">
    <property type="entry name" value="AMP-binding_CS"/>
</dbReference>
<reference evidence="5 6" key="1">
    <citation type="journal article" date="2019" name="Int. J. Syst. Evol. Microbiol.">
        <title>The Global Catalogue of Microorganisms (GCM) 10K type strain sequencing project: providing services to taxonomists for standard genome sequencing and annotation.</title>
        <authorList>
            <consortium name="The Broad Institute Genomics Platform"/>
            <consortium name="The Broad Institute Genome Sequencing Center for Infectious Disease"/>
            <person name="Wu L."/>
            <person name="Ma J."/>
        </authorList>
    </citation>
    <scope>NUCLEOTIDE SEQUENCE [LARGE SCALE GENOMIC DNA]</scope>
    <source>
        <strain evidence="5 6">JCM 14545</strain>
    </source>
</reference>
<evidence type="ECO:0000313" key="5">
    <source>
        <dbReference type="EMBL" id="GAA1987996.1"/>
    </source>
</evidence>
<dbReference type="Gene3D" id="3.40.50.12780">
    <property type="entry name" value="N-terminal domain of ligase-like"/>
    <property type="match status" value="1"/>
</dbReference>
<organism evidence="5 6">
    <name type="scientific">Amycolatopsis minnesotensis</name>
    <dbReference type="NCBI Taxonomy" id="337894"/>
    <lineage>
        <taxon>Bacteria</taxon>
        <taxon>Bacillati</taxon>
        <taxon>Actinomycetota</taxon>
        <taxon>Actinomycetes</taxon>
        <taxon>Pseudonocardiales</taxon>
        <taxon>Pseudonocardiaceae</taxon>
        <taxon>Amycolatopsis</taxon>
    </lineage>
</organism>
<feature type="domain" description="AMP-binding enzyme C-terminal" evidence="4">
    <location>
        <begin position="467"/>
        <end position="543"/>
    </location>
</feature>
<dbReference type="Pfam" id="PF00501">
    <property type="entry name" value="AMP-binding"/>
    <property type="match status" value="1"/>
</dbReference>